<organism evidence="1 2">
    <name type="scientific">Leisingera caerulea</name>
    <name type="common">Phaeobacter caeruleus</name>
    <dbReference type="NCBI Taxonomy" id="506591"/>
    <lineage>
        <taxon>Bacteria</taxon>
        <taxon>Pseudomonadati</taxon>
        <taxon>Pseudomonadota</taxon>
        <taxon>Alphaproteobacteria</taxon>
        <taxon>Rhodobacterales</taxon>
        <taxon>Roseobacteraceae</taxon>
        <taxon>Leisingera</taxon>
    </lineage>
</organism>
<evidence type="ECO:0000313" key="1">
    <source>
        <dbReference type="EMBL" id="UWQ55629.1"/>
    </source>
</evidence>
<gene>
    <name evidence="1" type="ORF">K3721_08830</name>
</gene>
<dbReference type="KEGG" id="lcae:K3721_08830"/>
<dbReference type="AlphaFoldDB" id="A0A9Q9M4Q4"/>
<protein>
    <submittedName>
        <fullName evidence="1">Gamma-glutamyl kinase</fullName>
    </submittedName>
</protein>
<accession>A0A9Q9M4Q4</accession>
<reference evidence="1" key="1">
    <citation type="submission" date="2021-08" db="EMBL/GenBank/DDBJ databases">
        <authorList>
            <person name="Nwanade C."/>
            <person name="Wang M."/>
            <person name="Masoudi A."/>
            <person name="Yu Z."/>
            <person name="Liu J."/>
        </authorList>
    </citation>
    <scope>NUCLEOTIDE SEQUENCE</scope>
    <source>
        <strain evidence="1">S122</strain>
    </source>
</reference>
<keyword evidence="1" id="KW-0418">Kinase</keyword>
<sequence length="199" mass="22719">MMIFFKERLALLSVPKTGTTAFQAALRDRADLVISGPPELKHAPLYRYNRWIRPMYEKVCGAELEVAAVMREPVSWLGSWYRYRQRPALDGKPNSTKGVSFDDFLHACCKGKPPAYANVGSQAKFLEAQPNGCKVSHLFRYEDQNGLKTFLEQRLDIELHLERKNVSPAAELPVCPESEARLRRKRAAEFEMYQSIPVS</sequence>
<dbReference type="RefSeq" id="WP_259972557.1">
    <property type="nucleotide sequence ID" value="NZ_CP081070.1"/>
</dbReference>
<dbReference type="SUPFAM" id="SSF52540">
    <property type="entry name" value="P-loop containing nucleoside triphosphate hydrolases"/>
    <property type="match status" value="1"/>
</dbReference>
<keyword evidence="1" id="KW-0808">Transferase</keyword>
<name>A0A9Q9M4Q4_LEICA</name>
<proteinExistence type="predicted"/>
<dbReference type="EMBL" id="CP081070">
    <property type="protein sequence ID" value="UWQ55629.1"/>
    <property type="molecule type" value="Genomic_DNA"/>
</dbReference>
<dbReference type="Proteomes" id="UP001058713">
    <property type="component" value="Chromosome"/>
</dbReference>
<dbReference type="InterPro" id="IPR027417">
    <property type="entry name" value="P-loop_NTPase"/>
</dbReference>
<dbReference type="GO" id="GO:0016301">
    <property type="term" value="F:kinase activity"/>
    <property type="evidence" value="ECO:0007669"/>
    <property type="project" value="UniProtKB-KW"/>
</dbReference>
<evidence type="ECO:0000313" key="2">
    <source>
        <dbReference type="Proteomes" id="UP001058713"/>
    </source>
</evidence>